<dbReference type="EMBL" id="CM047587">
    <property type="protein sequence ID" value="KAI9908338.1"/>
    <property type="molecule type" value="Genomic_DNA"/>
</dbReference>
<sequence length="93" mass="9998">MSMRSMSGASDELSAINADLVTRRWLDLRVATDVAVIITFFLAPSFLSDSTEPEDIEDDVDDAGEDEAAKEAVNSGSFCKNSIVFSKARCSAS</sequence>
<reference evidence="1 2" key="1">
    <citation type="journal article" date="2022" name="bioRxiv">
        <title>The genome of the oomycete Peronosclerospora sorghi, a cosmopolitan pathogen of maize and sorghum, is inflated with dispersed pseudogenes.</title>
        <authorList>
            <person name="Fletcher K."/>
            <person name="Martin F."/>
            <person name="Isakeit T."/>
            <person name="Cavanaugh K."/>
            <person name="Magill C."/>
            <person name="Michelmore R."/>
        </authorList>
    </citation>
    <scope>NUCLEOTIDE SEQUENCE [LARGE SCALE GENOMIC DNA]</scope>
    <source>
        <strain evidence="1">P6</strain>
    </source>
</reference>
<evidence type="ECO:0000313" key="2">
    <source>
        <dbReference type="Proteomes" id="UP001163321"/>
    </source>
</evidence>
<protein>
    <submittedName>
        <fullName evidence="1">Uncharacterized protein</fullName>
    </submittedName>
</protein>
<gene>
    <name evidence="1" type="ORF">PsorP6_002824</name>
</gene>
<name>A0ACC0VR27_9STRA</name>
<keyword evidence="2" id="KW-1185">Reference proteome</keyword>
<proteinExistence type="predicted"/>
<organism evidence="1 2">
    <name type="scientific">Peronosclerospora sorghi</name>
    <dbReference type="NCBI Taxonomy" id="230839"/>
    <lineage>
        <taxon>Eukaryota</taxon>
        <taxon>Sar</taxon>
        <taxon>Stramenopiles</taxon>
        <taxon>Oomycota</taxon>
        <taxon>Peronosporomycetes</taxon>
        <taxon>Peronosporales</taxon>
        <taxon>Peronosporaceae</taxon>
        <taxon>Peronosclerospora</taxon>
    </lineage>
</organism>
<accession>A0ACC0VR27</accession>
<comment type="caution">
    <text evidence="1">The sequence shown here is derived from an EMBL/GenBank/DDBJ whole genome shotgun (WGS) entry which is preliminary data.</text>
</comment>
<dbReference type="Proteomes" id="UP001163321">
    <property type="component" value="Chromosome 8"/>
</dbReference>
<evidence type="ECO:0000313" key="1">
    <source>
        <dbReference type="EMBL" id="KAI9908338.1"/>
    </source>
</evidence>